<reference evidence="1" key="1">
    <citation type="submission" date="2014-09" db="EMBL/GenBank/DDBJ databases">
        <authorList>
            <person name="Magalhaes I.L.F."/>
            <person name="Oliveira U."/>
            <person name="Santos F.R."/>
            <person name="Vidigal T.H.D.A."/>
            <person name="Brescovit A.D."/>
            <person name="Santos A.J."/>
        </authorList>
    </citation>
    <scope>NUCLEOTIDE SEQUENCE</scope>
    <source>
        <tissue evidence="1">Shoot tissue taken approximately 20 cm above the soil surface</tissue>
    </source>
</reference>
<reference evidence="1" key="2">
    <citation type="journal article" date="2015" name="Data Brief">
        <title>Shoot transcriptome of the giant reed, Arundo donax.</title>
        <authorList>
            <person name="Barrero R.A."/>
            <person name="Guerrero F.D."/>
            <person name="Moolhuijzen P."/>
            <person name="Goolsby J.A."/>
            <person name="Tidwell J."/>
            <person name="Bellgard S.E."/>
            <person name="Bellgard M.I."/>
        </authorList>
    </citation>
    <scope>NUCLEOTIDE SEQUENCE</scope>
    <source>
        <tissue evidence="1">Shoot tissue taken approximately 20 cm above the soil surface</tissue>
    </source>
</reference>
<protein>
    <submittedName>
        <fullName evidence="1">Uncharacterized protein</fullName>
    </submittedName>
</protein>
<sequence>MLCDHAKHMDGNPSVANVVMRWRGAKENLIDGVLYQMPQLNSVLEPLCLLYICYF</sequence>
<organism evidence="1">
    <name type="scientific">Arundo donax</name>
    <name type="common">Giant reed</name>
    <name type="synonym">Donax arundinaceus</name>
    <dbReference type="NCBI Taxonomy" id="35708"/>
    <lineage>
        <taxon>Eukaryota</taxon>
        <taxon>Viridiplantae</taxon>
        <taxon>Streptophyta</taxon>
        <taxon>Embryophyta</taxon>
        <taxon>Tracheophyta</taxon>
        <taxon>Spermatophyta</taxon>
        <taxon>Magnoliopsida</taxon>
        <taxon>Liliopsida</taxon>
        <taxon>Poales</taxon>
        <taxon>Poaceae</taxon>
        <taxon>PACMAD clade</taxon>
        <taxon>Arundinoideae</taxon>
        <taxon>Arundineae</taxon>
        <taxon>Arundo</taxon>
    </lineage>
</organism>
<dbReference type="EMBL" id="GBRH01230058">
    <property type="protein sequence ID" value="JAD67837.1"/>
    <property type="molecule type" value="Transcribed_RNA"/>
</dbReference>
<accession>A0A0A9C8I8</accession>
<evidence type="ECO:0000313" key="1">
    <source>
        <dbReference type="EMBL" id="JAD67837.1"/>
    </source>
</evidence>
<name>A0A0A9C8I8_ARUDO</name>
<proteinExistence type="predicted"/>
<dbReference type="AlphaFoldDB" id="A0A0A9C8I8"/>